<evidence type="ECO:0000313" key="2">
    <source>
        <dbReference type="EMBL" id="MBP2021046.1"/>
    </source>
</evidence>
<reference evidence="2 3" key="1">
    <citation type="submission" date="2021-03" db="EMBL/GenBank/DDBJ databases">
        <title>Genomic Encyclopedia of Type Strains, Phase IV (KMG-IV): sequencing the most valuable type-strain genomes for metagenomic binning, comparative biology and taxonomic classification.</title>
        <authorList>
            <person name="Goeker M."/>
        </authorList>
    </citation>
    <scope>NUCLEOTIDE SEQUENCE [LARGE SCALE GENOMIC DNA]</scope>
    <source>
        <strain evidence="2 3">DSM 28650</strain>
    </source>
</reference>
<gene>
    <name evidence="2" type="ORF">J2Z44_000830</name>
</gene>
<keyword evidence="3" id="KW-1185">Reference proteome</keyword>
<dbReference type="Proteomes" id="UP001519308">
    <property type="component" value="Unassembled WGS sequence"/>
</dbReference>
<feature type="transmembrane region" description="Helical" evidence="1">
    <location>
        <begin position="12"/>
        <end position="36"/>
    </location>
</feature>
<proteinExistence type="predicted"/>
<keyword evidence="1" id="KW-0812">Transmembrane</keyword>
<dbReference type="EMBL" id="JAGGLL010000004">
    <property type="protein sequence ID" value="MBP2021046.1"/>
    <property type="molecule type" value="Genomic_DNA"/>
</dbReference>
<organism evidence="2 3">
    <name type="scientific">Clostridium punense</name>
    <dbReference type="NCBI Taxonomy" id="1054297"/>
    <lineage>
        <taxon>Bacteria</taxon>
        <taxon>Bacillati</taxon>
        <taxon>Bacillota</taxon>
        <taxon>Clostridia</taxon>
        <taxon>Eubacteriales</taxon>
        <taxon>Clostridiaceae</taxon>
        <taxon>Clostridium</taxon>
    </lineage>
</organism>
<keyword evidence="1" id="KW-0472">Membrane</keyword>
<name>A0ABS4K1N6_9CLOT</name>
<accession>A0ABS4K1N6</accession>
<sequence length="46" mass="5236">MSENIKVFLETLPVMAKGMAGIFVVMFIIFLSIKLLNSTFKVEKEK</sequence>
<dbReference type="RefSeq" id="WP_021281824.1">
    <property type="nucleotide sequence ID" value="NZ_JAGGLL010000004.1"/>
</dbReference>
<protein>
    <submittedName>
        <fullName evidence="2">Na+-transporting methylmalonyl-CoA/oxaloacetate decarboxylase gamma subunit</fullName>
    </submittedName>
</protein>
<dbReference type="NCBIfam" id="NF040909">
    <property type="entry name" value="OadG_rel_small"/>
    <property type="match status" value="1"/>
</dbReference>
<evidence type="ECO:0000313" key="3">
    <source>
        <dbReference type="Proteomes" id="UP001519308"/>
    </source>
</evidence>
<comment type="caution">
    <text evidence="2">The sequence shown here is derived from an EMBL/GenBank/DDBJ whole genome shotgun (WGS) entry which is preliminary data.</text>
</comment>
<evidence type="ECO:0000256" key="1">
    <source>
        <dbReference type="SAM" id="Phobius"/>
    </source>
</evidence>
<keyword evidence="1" id="KW-1133">Transmembrane helix</keyword>